<keyword evidence="2" id="KW-0808">Transferase</keyword>
<comment type="caution">
    <text evidence="2">The sequence shown here is derived from an EMBL/GenBank/DDBJ whole genome shotgun (WGS) entry which is preliminary data.</text>
</comment>
<sequence>MIRVACSEQLHVLEADEFVVRTSGDWALKAAHATACDADAQRWLGWQPEVVRSYEPLRNDLLNRVLDDGPEPADPHHFALVGKRDRRIMGFVVLARQGGRFEMGGCLAPQYRGQGLGAQLFTFGAILAHEHLGLSDIYAGAEVGNIACRGSLLKAGFTPANGPAQHTLPDGRVISSLWFKSTVARGFVCGPGRCRPRWWPAR</sequence>
<feature type="domain" description="N-acetyltransferase" evidence="1">
    <location>
        <begin position="33"/>
        <end position="184"/>
    </location>
</feature>
<name>A0ABW1CMJ2_9ACTN</name>
<protein>
    <submittedName>
        <fullName evidence="2">GNAT family N-acetyltransferase</fullName>
        <ecNumber evidence="2">2.3.-.-</ecNumber>
    </submittedName>
</protein>
<keyword evidence="2" id="KW-0012">Acyltransferase</keyword>
<evidence type="ECO:0000313" key="3">
    <source>
        <dbReference type="Proteomes" id="UP001596058"/>
    </source>
</evidence>
<dbReference type="EC" id="2.3.-.-" evidence="2"/>
<evidence type="ECO:0000259" key="1">
    <source>
        <dbReference type="PROSITE" id="PS51186"/>
    </source>
</evidence>
<dbReference type="Pfam" id="PF13302">
    <property type="entry name" value="Acetyltransf_3"/>
    <property type="match status" value="1"/>
</dbReference>
<dbReference type="Proteomes" id="UP001596058">
    <property type="component" value="Unassembled WGS sequence"/>
</dbReference>
<reference evidence="3" key="1">
    <citation type="journal article" date="2019" name="Int. J. Syst. Evol. Microbiol.">
        <title>The Global Catalogue of Microorganisms (GCM) 10K type strain sequencing project: providing services to taxonomists for standard genome sequencing and annotation.</title>
        <authorList>
            <consortium name="The Broad Institute Genomics Platform"/>
            <consortium name="The Broad Institute Genome Sequencing Center for Infectious Disease"/>
            <person name="Wu L."/>
            <person name="Ma J."/>
        </authorList>
    </citation>
    <scope>NUCLEOTIDE SEQUENCE [LARGE SCALE GENOMIC DNA]</scope>
    <source>
        <strain evidence="3">CCUG 53903</strain>
    </source>
</reference>
<dbReference type="GO" id="GO:0016746">
    <property type="term" value="F:acyltransferase activity"/>
    <property type="evidence" value="ECO:0007669"/>
    <property type="project" value="UniProtKB-KW"/>
</dbReference>
<dbReference type="SUPFAM" id="SSF55729">
    <property type="entry name" value="Acyl-CoA N-acyltransferases (Nat)"/>
    <property type="match status" value="1"/>
</dbReference>
<gene>
    <name evidence="2" type="ORF">ACFPZ3_19840</name>
</gene>
<organism evidence="2 3">
    <name type="scientific">Nonomuraea insulae</name>
    <dbReference type="NCBI Taxonomy" id="1616787"/>
    <lineage>
        <taxon>Bacteria</taxon>
        <taxon>Bacillati</taxon>
        <taxon>Actinomycetota</taxon>
        <taxon>Actinomycetes</taxon>
        <taxon>Streptosporangiales</taxon>
        <taxon>Streptosporangiaceae</taxon>
        <taxon>Nonomuraea</taxon>
    </lineage>
</organism>
<keyword evidence="3" id="KW-1185">Reference proteome</keyword>
<evidence type="ECO:0000313" key="2">
    <source>
        <dbReference type="EMBL" id="MFC5826125.1"/>
    </source>
</evidence>
<dbReference type="RefSeq" id="WP_379515631.1">
    <property type="nucleotide sequence ID" value="NZ_JBHSPA010000023.1"/>
</dbReference>
<dbReference type="InterPro" id="IPR016181">
    <property type="entry name" value="Acyl_CoA_acyltransferase"/>
</dbReference>
<dbReference type="CDD" id="cd04301">
    <property type="entry name" value="NAT_SF"/>
    <property type="match status" value="1"/>
</dbReference>
<dbReference type="InterPro" id="IPR000182">
    <property type="entry name" value="GNAT_dom"/>
</dbReference>
<accession>A0ABW1CMJ2</accession>
<dbReference type="PROSITE" id="PS51186">
    <property type="entry name" value="GNAT"/>
    <property type="match status" value="1"/>
</dbReference>
<dbReference type="Gene3D" id="3.40.630.30">
    <property type="match status" value="1"/>
</dbReference>
<proteinExistence type="predicted"/>
<dbReference type="EMBL" id="JBHSPA010000023">
    <property type="protein sequence ID" value="MFC5826125.1"/>
    <property type="molecule type" value="Genomic_DNA"/>
</dbReference>